<dbReference type="OrthoDB" id="9806952at2"/>
<dbReference type="Pfam" id="PF07697">
    <property type="entry name" value="7TMR-HDED"/>
    <property type="match status" value="1"/>
</dbReference>
<dbReference type="Pfam" id="PF07698">
    <property type="entry name" value="7TM-7TMR_HD"/>
    <property type="match status" value="1"/>
</dbReference>
<feature type="transmembrane region" description="Helical" evidence="1">
    <location>
        <begin position="305"/>
        <end position="324"/>
    </location>
</feature>
<reference evidence="3 4" key="1">
    <citation type="submission" date="2018-07" db="EMBL/GenBank/DDBJ databases">
        <title>Lottiidibacillus patelloidae gen. nov., sp. nov., isolated from the intestinal tract of a marine limpet and the reclassification of B. taeanensis BH030017T, B. algicola KMM 3737T and B. hwajinpoensis SW-72T as genus Lottiidibacillus.</title>
        <authorList>
            <person name="Liu R."/>
            <person name="Huang Z."/>
        </authorList>
    </citation>
    <scope>NUCLEOTIDE SEQUENCE [LARGE SCALE GENOMIC DNA]</scope>
    <source>
        <strain evidence="3 4">BH030017</strain>
    </source>
</reference>
<keyword evidence="1" id="KW-0812">Transmembrane</keyword>
<feature type="transmembrane region" description="Helical" evidence="1">
    <location>
        <begin position="410"/>
        <end position="428"/>
    </location>
</feature>
<dbReference type="SUPFAM" id="SSF109604">
    <property type="entry name" value="HD-domain/PDEase-like"/>
    <property type="match status" value="1"/>
</dbReference>
<proteinExistence type="predicted"/>
<dbReference type="NCBIfam" id="TIGR00277">
    <property type="entry name" value="HDIG"/>
    <property type="match status" value="1"/>
</dbReference>
<dbReference type="PANTHER" id="PTHR36442:SF1">
    <property type="entry name" value="CYCLIC-DI-AMP PHOSPHODIESTERASE PGPH"/>
    <property type="match status" value="1"/>
</dbReference>
<protein>
    <recommendedName>
        <fullName evidence="2">HD/PDEase domain-containing protein</fullName>
    </recommendedName>
</protein>
<organism evidence="3 4">
    <name type="scientific">Bacillus taeanensis</name>
    <dbReference type="NCBI Taxonomy" id="273032"/>
    <lineage>
        <taxon>Bacteria</taxon>
        <taxon>Bacillati</taxon>
        <taxon>Bacillota</taxon>
        <taxon>Bacilli</taxon>
        <taxon>Bacillales</taxon>
        <taxon>Bacillaceae</taxon>
        <taxon>Bacillus</taxon>
    </lineage>
</organism>
<keyword evidence="1" id="KW-1133">Transmembrane helix</keyword>
<dbReference type="InterPro" id="IPR052722">
    <property type="entry name" value="PgpH_phosphodiesterase"/>
</dbReference>
<dbReference type="SMART" id="SM00471">
    <property type="entry name" value="HDc"/>
    <property type="match status" value="1"/>
</dbReference>
<gene>
    <name evidence="3" type="ORF">DS031_05650</name>
</gene>
<dbReference type="InterPro" id="IPR003607">
    <property type="entry name" value="HD/PDEase_dom"/>
</dbReference>
<dbReference type="EMBL" id="QOCW01000004">
    <property type="protein sequence ID" value="RBW70509.1"/>
    <property type="molecule type" value="Genomic_DNA"/>
</dbReference>
<keyword evidence="4" id="KW-1185">Reference proteome</keyword>
<dbReference type="PANTHER" id="PTHR36442">
    <property type="entry name" value="CYCLIC-DI-AMP PHOSPHODIESTERASE PGPH"/>
    <property type="match status" value="1"/>
</dbReference>
<dbReference type="Gene3D" id="1.10.3210.10">
    <property type="entry name" value="Hypothetical protein af1432"/>
    <property type="match status" value="1"/>
</dbReference>
<dbReference type="InterPro" id="IPR011624">
    <property type="entry name" value="Metal-dep_PHydrolase_7TM_extra"/>
</dbReference>
<evidence type="ECO:0000256" key="1">
    <source>
        <dbReference type="SAM" id="Phobius"/>
    </source>
</evidence>
<evidence type="ECO:0000313" key="3">
    <source>
        <dbReference type="EMBL" id="RBW70509.1"/>
    </source>
</evidence>
<name>A0A366Y0E4_9BACI</name>
<feature type="transmembrane region" description="Helical" evidence="1">
    <location>
        <begin position="273"/>
        <end position="293"/>
    </location>
</feature>
<dbReference type="InterPro" id="IPR011621">
    <property type="entry name" value="Metal-dep_PHydrolase_7TM_intra"/>
</dbReference>
<sequence length="708" mass="78999">MNNLISWLSRSQLFRNDRYVQVLLYGIICLIMYAAMLSNITPEKIAVTLYSAAEKDIQSPITIEDKQATIDKQNDAAQNIQPVFTLKKEAAQFQVEQLEGIYDSVEKVSNDVSSKEEPVPLSDQVQQLRQLLSTAASEELSTSTLETLLEAAPSQLQISKEMAMNAVTKVMQQQISVDKLESAKKEVDYIMPDASLNTKLKSAAKQVAQFVIVPNYFLDTKATKVKREEALEAVAPVMIREGQILVREGEIINREILSQLDIVGLLDNRFQPFPYVGLTLLVFLLTGVLYYYLREIESNKHNKNRKLLLFVVLFFIAILIMKITSVIHELTVDIGFIVPVAMGTMMIKMLINEKAAVASSIVFSVVGSILFNGDITGQINALYGVYILFSSLAGIFYLGKRNLRSKILKAGLFVAFVNAVVVAIIYMLKSGQYDWIHMGLDIGFSLLSGFLAAVLTLGLMPFFEAAFGILSTMKLIELSNPHQPLLRKLLIEAPGTYHHSVIVANLSEAACESVGANGLLARVGAYYHDLGKTKRPHFFIENQLNMENPHDNIAPQLSKTIIISHPYDGADLLKKHKLPKEIIDIAEQHHGTTLLKYFYFKANSQANKEIPEAEFRYPGPKAQTKEAAIVGIADSVEAAVRSLAKPTPQKIETLVRKIITDRLEDGQFDESDLTLKELDIVAKTICETLKGIFHSRIEYPEDLKKKVN</sequence>
<dbReference type="InterPro" id="IPR006675">
    <property type="entry name" value="HDIG_dom"/>
</dbReference>
<evidence type="ECO:0000313" key="4">
    <source>
        <dbReference type="Proteomes" id="UP000253314"/>
    </source>
</evidence>
<dbReference type="CDD" id="cd00077">
    <property type="entry name" value="HDc"/>
    <property type="match status" value="1"/>
</dbReference>
<dbReference type="AlphaFoldDB" id="A0A366Y0E4"/>
<feature type="transmembrane region" description="Helical" evidence="1">
    <location>
        <begin position="20"/>
        <end position="40"/>
    </location>
</feature>
<feature type="domain" description="HD/PDEase" evidence="2">
    <location>
        <begin position="492"/>
        <end position="648"/>
    </location>
</feature>
<keyword evidence="1" id="KW-0472">Membrane</keyword>
<feature type="transmembrane region" description="Helical" evidence="1">
    <location>
        <begin position="448"/>
        <end position="470"/>
    </location>
</feature>
<evidence type="ECO:0000259" key="2">
    <source>
        <dbReference type="SMART" id="SM00471"/>
    </source>
</evidence>
<comment type="caution">
    <text evidence="3">The sequence shown here is derived from an EMBL/GenBank/DDBJ whole genome shotgun (WGS) entry which is preliminary data.</text>
</comment>
<dbReference type="Proteomes" id="UP000253314">
    <property type="component" value="Unassembled WGS sequence"/>
</dbReference>
<dbReference type="Pfam" id="PF01966">
    <property type="entry name" value="HD"/>
    <property type="match status" value="1"/>
</dbReference>
<feature type="transmembrane region" description="Helical" evidence="1">
    <location>
        <begin position="355"/>
        <end position="373"/>
    </location>
</feature>
<feature type="transmembrane region" description="Helical" evidence="1">
    <location>
        <begin position="379"/>
        <end position="398"/>
    </location>
</feature>
<dbReference type="InterPro" id="IPR006674">
    <property type="entry name" value="HD_domain"/>
</dbReference>
<feature type="transmembrane region" description="Helical" evidence="1">
    <location>
        <begin position="330"/>
        <end position="348"/>
    </location>
</feature>
<dbReference type="RefSeq" id="WP_113804961.1">
    <property type="nucleotide sequence ID" value="NZ_QOCW01000004.1"/>
</dbReference>
<accession>A0A366Y0E4</accession>